<reference evidence="2" key="1">
    <citation type="journal article" date="2019" name="Int. J. Syst. Evol. Microbiol.">
        <title>The Global Catalogue of Microorganisms (GCM) 10K type strain sequencing project: providing services to taxonomists for standard genome sequencing and annotation.</title>
        <authorList>
            <consortium name="The Broad Institute Genomics Platform"/>
            <consortium name="The Broad Institute Genome Sequencing Center for Infectious Disease"/>
            <person name="Wu L."/>
            <person name="Ma J."/>
        </authorList>
    </citation>
    <scope>NUCLEOTIDE SEQUENCE [LARGE SCALE GENOMIC DNA]</scope>
    <source>
        <strain evidence="2">CGMCC 4.1415</strain>
    </source>
</reference>
<accession>A0ABW0GWY1</accession>
<dbReference type="RefSeq" id="WP_378228305.1">
    <property type="nucleotide sequence ID" value="NZ_JBHSLL010000012.1"/>
</dbReference>
<keyword evidence="2" id="KW-1185">Reference proteome</keyword>
<name>A0ABW0GWY1_9HYPH</name>
<dbReference type="Proteomes" id="UP001596016">
    <property type="component" value="Unassembled WGS sequence"/>
</dbReference>
<comment type="caution">
    <text evidence="1">The sequence shown here is derived from an EMBL/GenBank/DDBJ whole genome shotgun (WGS) entry which is preliminary data.</text>
</comment>
<evidence type="ECO:0000313" key="2">
    <source>
        <dbReference type="Proteomes" id="UP001596016"/>
    </source>
</evidence>
<organism evidence="1 2">
    <name type="scientific">Aquamicrobium segne</name>
    <dbReference type="NCBI Taxonomy" id="469547"/>
    <lineage>
        <taxon>Bacteria</taxon>
        <taxon>Pseudomonadati</taxon>
        <taxon>Pseudomonadota</taxon>
        <taxon>Alphaproteobacteria</taxon>
        <taxon>Hyphomicrobiales</taxon>
        <taxon>Phyllobacteriaceae</taxon>
        <taxon>Aquamicrobium</taxon>
    </lineage>
</organism>
<gene>
    <name evidence="1" type="ORF">ACFPLB_05285</name>
</gene>
<sequence length="64" mass="6959">MSIMTQNSRSFLHILPRAMLILTMLTAPVLAVPVLRADTGQTIEAPALKKKGIGFVLLVSLQRS</sequence>
<proteinExistence type="predicted"/>
<evidence type="ECO:0000313" key="1">
    <source>
        <dbReference type="EMBL" id="MFC5385381.1"/>
    </source>
</evidence>
<protein>
    <submittedName>
        <fullName evidence="1">Uncharacterized protein</fullName>
    </submittedName>
</protein>
<dbReference type="EMBL" id="JBHSLL010000012">
    <property type="protein sequence ID" value="MFC5385381.1"/>
    <property type="molecule type" value="Genomic_DNA"/>
</dbReference>